<dbReference type="SUPFAM" id="SSF52833">
    <property type="entry name" value="Thioredoxin-like"/>
    <property type="match status" value="1"/>
</dbReference>
<dbReference type="RefSeq" id="WP_272470303.1">
    <property type="nucleotide sequence ID" value="NZ_JAMRYU010000008.1"/>
</dbReference>
<evidence type="ECO:0000313" key="1">
    <source>
        <dbReference type="EMBL" id="MDC4240302.1"/>
    </source>
</evidence>
<dbReference type="Gene3D" id="3.40.30.10">
    <property type="entry name" value="Glutaredoxin"/>
    <property type="match status" value="1"/>
</dbReference>
<dbReference type="Pfam" id="PF20207">
    <property type="entry name" value="DUF6568"/>
    <property type="match status" value="1"/>
</dbReference>
<evidence type="ECO:0000313" key="2">
    <source>
        <dbReference type="Proteomes" id="UP001141183"/>
    </source>
</evidence>
<gene>
    <name evidence="1" type="ORF">NE398_08995</name>
</gene>
<organism evidence="1 2">
    <name type="scientific">Clostridium tertium</name>
    <dbReference type="NCBI Taxonomy" id="1559"/>
    <lineage>
        <taxon>Bacteria</taxon>
        <taxon>Bacillati</taxon>
        <taxon>Bacillota</taxon>
        <taxon>Clostridia</taxon>
        <taxon>Eubacteriales</taxon>
        <taxon>Clostridiaceae</taxon>
        <taxon>Clostridium</taxon>
    </lineage>
</organism>
<dbReference type="InterPro" id="IPR036249">
    <property type="entry name" value="Thioredoxin-like_sf"/>
</dbReference>
<dbReference type="InterPro" id="IPR046698">
    <property type="entry name" value="PedC-like"/>
</dbReference>
<keyword evidence="2" id="KW-1185">Reference proteome</keyword>
<comment type="caution">
    <text evidence="1">The sequence shown here is derived from an EMBL/GenBank/DDBJ whole genome shotgun (WGS) entry which is preliminary data.</text>
</comment>
<dbReference type="EMBL" id="JAMRYU010000008">
    <property type="protein sequence ID" value="MDC4240302.1"/>
    <property type="molecule type" value="Genomic_DNA"/>
</dbReference>
<dbReference type="Proteomes" id="UP001141183">
    <property type="component" value="Unassembled WGS sequence"/>
</dbReference>
<reference evidence="1" key="1">
    <citation type="submission" date="2022-05" db="EMBL/GenBank/DDBJ databases">
        <title>Draft genome sequence of Clostridium tertium strain CP3 isolated from Peru.</title>
        <authorList>
            <person name="Hurtado R."/>
            <person name="Lima L."/>
            <person name="Sousa T."/>
            <person name="Jaiswal A.K."/>
            <person name="Tiwari S."/>
            <person name="Maturrano L."/>
            <person name="Brenig B."/>
            <person name="Azevedo V."/>
        </authorList>
    </citation>
    <scope>NUCLEOTIDE SEQUENCE</scope>
    <source>
        <strain evidence="1">CP3</strain>
    </source>
</reference>
<name>A0A9X3XNQ5_9CLOT</name>
<protein>
    <submittedName>
        <fullName evidence="1">Thioredoxin domain-containing protein</fullName>
    </submittedName>
</protein>
<accession>A0A9X3XNQ5</accession>
<dbReference type="AlphaFoldDB" id="A0A9X3XNQ5"/>
<proteinExistence type="predicted"/>
<dbReference type="CDD" id="cd02947">
    <property type="entry name" value="TRX_family"/>
    <property type="match status" value="1"/>
</dbReference>
<sequence length="116" mass="13340">MFEEDQYEENIKSLKKISSMEADYLLNNEDKAIVYIGRSTCPFCRKFAKKLSGLANKVITTIYYVDSADSSDNEIRLFKDKYNIVTVPGFIVHKNGEIEVRCDSSIPENEILDMLK</sequence>